<name>A0A1V2DRD0_9GAMM</name>
<dbReference type="GO" id="GO:0030288">
    <property type="term" value="C:outer membrane-bounded periplasmic space"/>
    <property type="evidence" value="ECO:0007669"/>
    <property type="project" value="TreeGrafter"/>
</dbReference>
<evidence type="ECO:0000256" key="5">
    <source>
        <dbReference type="ARBA" id="ARBA00022729"/>
    </source>
</evidence>
<dbReference type="InterPro" id="IPR051313">
    <property type="entry name" value="Bact_iron-sidero_bind"/>
</dbReference>
<keyword evidence="4" id="KW-0406">Ion transport</keyword>
<keyword evidence="3" id="KW-0813">Transport</keyword>
<gene>
    <name evidence="8" type="ORF">BTO32_14535</name>
</gene>
<organism evidence="8 9">
    <name type="scientific">Marinobacter lutaoensis</name>
    <dbReference type="NCBI Taxonomy" id="135739"/>
    <lineage>
        <taxon>Bacteria</taxon>
        <taxon>Pseudomonadati</taxon>
        <taxon>Pseudomonadota</taxon>
        <taxon>Gammaproteobacteria</taxon>
        <taxon>Pseudomonadales</taxon>
        <taxon>Marinobacteraceae</taxon>
        <taxon>Marinobacter</taxon>
    </lineage>
</organism>
<dbReference type="OrthoDB" id="6160519at2"/>
<dbReference type="PRINTS" id="PR01715">
    <property type="entry name" value="FERRIBNDNGPP"/>
</dbReference>
<evidence type="ECO:0000256" key="6">
    <source>
        <dbReference type="SAM" id="SignalP"/>
    </source>
</evidence>
<proteinExistence type="inferred from homology"/>
<evidence type="ECO:0000256" key="3">
    <source>
        <dbReference type="ARBA" id="ARBA00022448"/>
    </source>
</evidence>
<dbReference type="PANTHER" id="PTHR30532:SF1">
    <property type="entry name" value="IRON(3+)-HYDROXAMATE-BINDING PROTEIN FHUD"/>
    <property type="match status" value="1"/>
</dbReference>
<comment type="subcellular location">
    <subcellularLocation>
        <location evidence="1">Cell envelope</location>
    </subcellularLocation>
</comment>
<feature type="chain" id="PRO_5012369495" evidence="6">
    <location>
        <begin position="25"/>
        <end position="310"/>
    </location>
</feature>
<protein>
    <submittedName>
        <fullName evidence="8">ABC transporter substrate-binding protein</fullName>
    </submittedName>
</protein>
<evidence type="ECO:0000259" key="7">
    <source>
        <dbReference type="PROSITE" id="PS50983"/>
    </source>
</evidence>
<dbReference type="InterPro" id="IPR002491">
    <property type="entry name" value="ABC_transptr_periplasmic_BD"/>
</dbReference>
<reference evidence="8 9" key="1">
    <citation type="submission" date="2016-12" db="EMBL/GenBank/DDBJ databases">
        <title>Marinobacter lutaoensis whole genome sequencing.</title>
        <authorList>
            <person name="Verma A."/>
            <person name="Krishnamurthi S."/>
        </authorList>
    </citation>
    <scope>NUCLEOTIDE SEQUENCE [LARGE SCALE GENOMIC DNA]</scope>
    <source>
        <strain evidence="8 9">T5054</strain>
    </source>
</reference>
<dbReference type="PROSITE" id="PS50983">
    <property type="entry name" value="FE_B12_PBP"/>
    <property type="match status" value="1"/>
</dbReference>
<dbReference type="EMBL" id="MSCW01000008">
    <property type="protein sequence ID" value="ONF42891.1"/>
    <property type="molecule type" value="Genomic_DNA"/>
</dbReference>
<keyword evidence="4" id="KW-0408">Iron</keyword>
<dbReference type="CDD" id="cd01146">
    <property type="entry name" value="FhuD"/>
    <property type="match status" value="1"/>
</dbReference>
<accession>A0A1V2DRD0</accession>
<evidence type="ECO:0000313" key="8">
    <source>
        <dbReference type="EMBL" id="ONF42891.1"/>
    </source>
</evidence>
<evidence type="ECO:0000256" key="2">
    <source>
        <dbReference type="ARBA" id="ARBA00008814"/>
    </source>
</evidence>
<evidence type="ECO:0000256" key="4">
    <source>
        <dbReference type="ARBA" id="ARBA00022496"/>
    </source>
</evidence>
<dbReference type="Pfam" id="PF01497">
    <property type="entry name" value="Peripla_BP_2"/>
    <property type="match status" value="1"/>
</dbReference>
<evidence type="ECO:0000256" key="1">
    <source>
        <dbReference type="ARBA" id="ARBA00004196"/>
    </source>
</evidence>
<feature type="domain" description="Fe/B12 periplasmic-binding" evidence="7">
    <location>
        <begin position="42"/>
        <end position="309"/>
    </location>
</feature>
<keyword evidence="5 6" id="KW-0732">Signal</keyword>
<keyword evidence="9" id="KW-1185">Reference proteome</keyword>
<dbReference type="GO" id="GO:1901678">
    <property type="term" value="P:iron coordination entity transport"/>
    <property type="evidence" value="ECO:0007669"/>
    <property type="project" value="UniProtKB-ARBA"/>
</dbReference>
<comment type="caution">
    <text evidence="8">The sequence shown here is derived from an EMBL/GenBank/DDBJ whole genome shotgun (WGS) entry which is preliminary data.</text>
</comment>
<dbReference type="STRING" id="135739.BTO32_14535"/>
<dbReference type="Gene3D" id="3.40.50.1980">
    <property type="entry name" value="Nitrogenase molybdenum iron protein domain"/>
    <property type="match status" value="2"/>
</dbReference>
<dbReference type="PANTHER" id="PTHR30532">
    <property type="entry name" value="IRON III DICITRATE-BINDING PERIPLASMIC PROTEIN"/>
    <property type="match status" value="1"/>
</dbReference>
<dbReference type="SUPFAM" id="SSF53807">
    <property type="entry name" value="Helical backbone' metal receptor"/>
    <property type="match status" value="1"/>
</dbReference>
<feature type="signal peptide" evidence="6">
    <location>
        <begin position="1"/>
        <end position="24"/>
    </location>
</feature>
<dbReference type="RefSeq" id="WP_076725358.1">
    <property type="nucleotide sequence ID" value="NZ_MSCW01000008.1"/>
</dbReference>
<evidence type="ECO:0000313" key="9">
    <source>
        <dbReference type="Proteomes" id="UP000189339"/>
    </source>
</evidence>
<dbReference type="AlphaFoldDB" id="A0A1V2DRD0"/>
<keyword evidence="4" id="KW-0410">Iron transport</keyword>
<comment type="similarity">
    <text evidence="2">Belongs to the bacterial solute-binding protein 8 family.</text>
</comment>
<dbReference type="Proteomes" id="UP000189339">
    <property type="component" value="Unassembled WGS sequence"/>
</dbReference>
<sequence length="310" mass="33927">MSIDRARRGLVAALALLMAVPALAGTWRHELGTLTLDGTPRRIVTLNWAATEAVLLLGVTPVGVANMDGYGYWVKEPPLPESGVFNVGLRMAPSLEAIAELKPDLIVTSTELAPAAELLERIAPTYVISVYRDGSQPYETARTQLLTLGQILDREDRAQAVLDDIEQTLASQRARLERAGLTDRPVLLVSFMDDRHVRLYTPNGLFQKALDGLGLSNAWPTPGSFWGFSLVGLEAIAEYPDARLIVLSPTPPGLAERLADSPFWTHLPAVRRQQVYQIDTVWPFGGVYPIKRLATLITDNLLAGGSDRVR</sequence>